<keyword evidence="2" id="KW-0812">Transmembrane</keyword>
<dbReference type="InterPro" id="IPR005024">
    <property type="entry name" value="Snf7_fam"/>
</dbReference>
<dbReference type="EMBL" id="JAAWVN010000280">
    <property type="protein sequence ID" value="MBN3288980.1"/>
    <property type="molecule type" value="Genomic_DNA"/>
</dbReference>
<dbReference type="Pfam" id="PF03357">
    <property type="entry name" value="Snf7"/>
    <property type="match status" value="1"/>
</dbReference>
<sequence>MNADSSSQDAIQKLRDTEEILKKRQDFLEQKISKELLIAKQNGIRNKRVTLQALKRKKRYQQHLARIDGILCNIENQREALENASTTREVLDTMSTAAATLKMAHQNMDTDSIDKLMTEITEQQEIGQEILDAISTPTGFADDIDELLNVTALPLKDELLSELEELKQEEIEEELQPSQLPSAPSELPSIPTFINSWLDPASFLTTIYLLLGFHFLFILFGLNLRTQHYLVIIMEQRQADCDITLKFCNKNTK</sequence>
<feature type="transmembrane region" description="Helical" evidence="2">
    <location>
        <begin position="203"/>
        <end position="224"/>
    </location>
</feature>
<comment type="caution">
    <text evidence="3">The sequence shown here is derived from an EMBL/GenBank/DDBJ whole genome shotgun (WGS) entry which is preliminary data.</text>
</comment>
<dbReference type="Proteomes" id="UP001166052">
    <property type="component" value="Unassembled WGS sequence"/>
</dbReference>
<keyword evidence="2" id="KW-1133">Transmembrane helix</keyword>
<gene>
    <name evidence="3" type="primary">Chmp4c</name>
    <name evidence="3" type="ORF">GTO92_0001814</name>
</gene>
<keyword evidence="2" id="KW-0472">Membrane</keyword>
<evidence type="ECO:0000256" key="2">
    <source>
        <dbReference type="SAM" id="Phobius"/>
    </source>
</evidence>
<feature type="non-terminal residue" evidence="3">
    <location>
        <position position="1"/>
    </location>
</feature>
<proteinExistence type="inferred from homology"/>
<feature type="non-terminal residue" evidence="3">
    <location>
        <position position="253"/>
    </location>
</feature>
<dbReference type="PANTHER" id="PTHR22761:SF14">
    <property type="entry name" value="CHARGED MULTIVESICULAR BODY PROTEIN 4A"/>
    <property type="match status" value="1"/>
</dbReference>
<comment type="similarity">
    <text evidence="1">Belongs to the SNF7 family.</text>
</comment>
<evidence type="ECO:0000256" key="1">
    <source>
        <dbReference type="ARBA" id="ARBA00006190"/>
    </source>
</evidence>
<accession>A0ABS2YQE1</accession>
<dbReference type="PANTHER" id="PTHR22761">
    <property type="entry name" value="CHARGED MULTIVESICULAR BODY PROTEIN"/>
    <property type="match status" value="1"/>
</dbReference>
<evidence type="ECO:0000313" key="3">
    <source>
        <dbReference type="EMBL" id="MBN3288980.1"/>
    </source>
</evidence>
<keyword evidence="4" id="KW-1185">Reference proteome</keyword>
<reference evidence="3" key="1">
    <citation type="journal article" date="2021" name="Cell">
        <title>Tracing the genetic footprints of vertebrate landing in non-teleost ray-finned fishes.</title>
        <authorList>
            <person name="Bi X."/>
            <person name="Wang K."/>
            <person name="Yang L."/>
            <person name="Pan H."/>
            <person name="Jiang H."/>
            <person name="Wei Q."/>
            <person name="Fang M."/>
            <person name="Yu H."/>
            <person name="Zhu C."/>
            <person name="Cai Y."/>
            <person name="He Y."/>
            <person name="Gan X."/>
            <person name="Zeng H."/>
            <person name="Yu D."/>
            <person name="Zhu Y."/>
            <person name="Jiang H."/>
            <person name="Qiu Q."/>
            <person name="Yang H."/>
            <person name="Zhang Y.E."/>
            <person name="Wang W."/>
            <person name="Zhu M."/>
            <person name="He S."/>
            <person name="Zhang G."/>
        </authorList>
    </citation>
    <scope>NUCLEOTIDE SEQUENCE</scope>
    <source>
        <strain evidence="3">Bchr_001</strain>
    </source>
</reference>
<evidence type="ECO:0000313" key="4">
    <source>
        <dbReference type="Proteomes" id="UP001166052"/>
    </source>
</evidence>
<protein>
    <submittedName>
        <fullName evidence="3">CHM4C protein</fullName>
    </submittedName>
</protein>
<organism evidence="3 4">
    <name type="scientific">Polypterus senegalus</name>
    <name type="common">Senegal bichir</name>
    <dbReference type="NCBI Taxonomy" id="55291"/>
    <lineage>
        <taxon>Eukaryota</taxon>
        <taxon>Metazoa</taxon>
        <taxon>Chordata</taxon>
        <taxon>Craniata</taxon>
        <taxon>Vertebrata</taxon>
        <taxon>Euteleostomi</taxon>
        <taxon>Actinopterygii</taxon>
        <taxon>Polypteriformes</taxon>
        <taxon>Polypteridae</taxon>
        <taxon>Polypterus</taxon>
    </lineage>
</organism>
<name>A0ABS2YQE1_POLSE</name>
<dbReference type="Gene3D" id="1.10.287.1060">
    <property type="entry name" value="ESAT-6-like"/>
    <property type="match status" value="1"/>
</dbReference>